<keyword evidence="6 8" id="KW-1133">Transmembrane helix</keyword>
<feature type="transmembrane region" description="Helical" evidence="8">
    <location>
        <begin position="114"/>
        <end position="135"/>
    </location>
</feature>
<evidence type="ECO:0000256" key="8">
    <source>
        <dbReference type="RuleBase" id="RU362048"/>
    </source>
</evidence>
<dbReference type="RefSeq" id="WP_182015630.1">
    <property type="nucleotide sequence ID" value="NZ_CP055905.1"/>
</dbReference>
<evidence type="ECO:0000256" key="7">
    <source>
        <dbReference type="ARBA" id="ARBA00023136"/>
    </source>
</evidence>
<feature type="transmembrane region" description="Helical" evidence="8">
    <location>
        <begin position="75"/>
        <end position="93"/>
    </location>
</feature>
<feature type="transmembrane region" description="Helical" evidence="8">
    <location>
        <begin position="49"/>
        <end position="69"/>
    </location>
</feature>
<evidence type="ECO:0000256" key="1">
    <source>
        <dbReference type="ARBA" id="ARBA00004429"/>
    </source>
</evidence>
<dbReference type="InterPro" id="IPR002771">
    <property type="entry name" value="Multi_antbiot-R_MarC"/>
</dbReference>
<feature type="transmembrane region" description="Helical" evidence="8">
    <location>
        <begin position="6"/>
        <end position="29"/>
    </location>
</feature>
<name>A0AAP9R1H9_KLEAE</name>
<evidence type="ECO:0000256" key="2">
    <source>
        <dbReference type="ARBA" id="ARBA00009784"/>
    </source>
</evidence>
<evidence type="ECO:0000256" key="5">
    <source>
        <dbReference type="ARBA" id="ARBA00022692"/>
    </source>
</evidence>
<evidence type="ECO:0000256" key="4">
    <source>
        <dbReference type="ARBA" id="ARBA00022519"/>
    </source>
</evidence>
<evidence type="ECO:0000256" key="6">
    <source>
        <dbReference type="ARBA" id="ARBA00022989"/>
    </source>
</evidence>
<dbReference type="AlphaFoldDB" id="A0AAP9R1H9"/>
<evidence type="ECO:0000313" key="10">
    <source>
        <dbReference type="Proteomes" id="UP000514462"/>
    </source>
</evidence>
<keyword evidence="3" id="KW-1003">Cell membrane</keyword>
<comment type="subcellular location">
    <subcellularLocation>
        <location evidence="1">Cell inner membrane</location>
        <topology evidence="1">Multi-pass membrane protein</topology>
    </subcellularLocation>
    <subcellularLocation>
        <location evidence="8">Cell membrane</location>
        <topology evidence="8">Multi-pass membrane protein</topology>
    </subcellularLocation>
</comment>
<keyword evidence="7 8" id="KW-0472">Membrane</keyword>
<keyword evidence="4" id="KW-0997">Cell inner membrane</keyword>
<evidence type="ECO:0000313" key="9">
    <source>
        <dbReference type="EMBL" id="QMR42857.1"/>
    </source>
</evidence>
<feature type="transmembrane region" description="Helical" evidence="8">
    <location>
        <begin position="180"/>
        <end position="203"/>
    </location>
</feature>
<dbReference type="PANTHER" id="PTHR33508:SF2">
    <property type="entry name" value="UPF0056 INNER MEMBRANE PROTEIN MARC"/>
    <property type="match status" value="1"/>
</dbReference>
<feature type="transmembrane region" description="Helical" evidence="8">
    <location>
        <begin position="147"/>
        <end position="168"/>
    </location>
</feature>
<evidence type="ECO:0000256" key="3">
    <source>
        <dbReference type="ARBA" id="ARBA00022475"/>
    </source>
</evidence>
<sequence>MQELINGIGFGLLLILPLANPFFSVVLFLSLTKNMSVEERKVVAGKSSIYIFLIMLVVYYSGQLIMHSFGISIPGLRISGGFIVALFGFRMLFPAAKKTATNDEDKHASTDIAFIPLAMPGTAGPGTMAVIISYASTLRHDMMFSDLSIALAPPLVFILTSLLIWICLRGSGKIMKLLGHGGINAISQLMGFILISMGVQFIINGSHEVLQSWAQTM</sequence>
<proteinExistence type="inferred from homology"/>
<comment type="similarity">
    <text evidence="2 8">Belongs to the UPF0056 (MarC) family.</text>
</comment>
<protein>
    <recommendedName>
        <fullName evidence="8">UPF0056 membrane protein</fullName>
    </recommendedName>
</protein>
<reference evidence="10" key="1">
    <citation type="submission" date="2020-06" db="EMBL/GenBank/DDBJ databases">
        <title>REHAB project genomes.</title>
        <authorList>
            <person name="Shaw L.P."/>
        </authorList>
    </citation>
    <scope>NUCLEOTIDE SEQUENCE [LARGE SCALE GENOMIC DNA]</scope>
    <source>
        <strain evidence="10">RHBSTW-00938</strain>
        <plasmid evidence="10">prhbstw-00938_2</plasmid>
    </source>
</reference>
<geneLocation type="plasmid" evidence="10">
    <name>prhbstw-00938_2</name>
</geneLocation>
<keyword evidence="9" id="KW-0614">Plasmid</keyword>
<dbReference type="EMBL" id="CP055905">
    <property type="protein sequence ID" value="QMR42857.1"/>
    <property type="molecule type" value="Genomic_DNA"/>
</dbReference>
<gene>
    <name evidence="9" type="ORF">HV331_25380</name>
</gene>
<keyword evidence="5 8" id="KW-0812">Transmembrane</keyword>
<organism evidence="9 10">
    <name type="scientific">Klebsiella aerogenes</name>
    <name type="common">Enterobacter aerogenes</name>
    <dbReference type="NCBI Taxonomy" id="548"/>
    <lineage>
        <taxon>Bacteria</taxon>
        <taxon>Pseudomonadati</taxon>
        <taxon>Pseudomonadota</taxon>
        <taxon>Gammaproteobacteria</taxon>
        <taxon>Enterobacterales</taxon>
        <taxon>Enterobacteriaceae</taxon>
        <taxon>Klebsiella/Raoultella group</taxon>
        <taxon>Klebsiella</taxon>
    </lineage>
</organism>
<dbReference type="GO" id="GO:0005886">
    <property type="term" value="C:plasma membrane"/>
    <property type="evidence" value="ECO:0007669"/>
    <property type="project" value="UniProtKB-SubCell"/>
</dbReference>
<dbReference type="PANTHER" id="PTHR33508">
    <property type="entry name" value="UPF0056 MEMBRANE PROTEIN YHCE"/>
    <property type="match status" value="1"/>
</dbReference>
<dbReference type="Pfam" id="PF01914">
    <property type="entry name" value="MarC"/>
    <property type="match status" value="1"/>
</dbReference>
<dbReference type="Proteomes" id="UP000514462">
    <property type="component" value="Plasmid pRHBSTW-00938_2"/>
</dbReference>
<dbReference type="NCBIfam" id="NF008228">
    <property type="entry name" value="PRK10995.1"/>
    <property type="match status" value="1"/>
</dbReference>
<accession>A0AAP9R1H9</accession>
<dbReference type="NCBIfam" id="TIGR00427">
    <property type="entry name" value="NAAT family transporter"/>
    <property type="match status" value="1"/>
</dbReference>